<feature type="domain" description="MYND-type" evidence="7">
    <location>
        <begin position="108"/>
        <end position="157"/>
    </location>
</feature>
<evidence type="ECO:0000259" key="6">
    <source>
        <dbReference type="PROSITE" id="PS50280"/>
    </source>
</evidence>
<feature type="domain" description="SET" evidence="6">
    <location>
        <begin position="63"/>
        <end position="323"/>
    </location>
</feature>
<gene>
    <name evidence="8" type="ORF">BMF94_2167</name>
</gene>
<dbReference type="Proteomes" id="UP000237144">
    <property type="component" value="Unassembled WGS sequence"/>
</dbReference>
<dbReference type="STRING" id="741276.A0A2S5BD47"/>
<feature type="region of interest" description="Disordered" evidence="5">
    <location>
        <begin position="1"/>
        <end position="58"/>
    </location>
</feature>
<keyword evidence="9" id="KW-1185">Reference proteome</keyword>
<dbReference type="PANTHER" id="PTHR12197">
    <property type="entry name" value="HISTONE-LYSINE N-METHYLTRANSFERASE SMYD"/>
    <property type="match status" value="1"/>
</dbReference>
<keyword evidence="2 4" id="KW-0863">Zinc-finger</keyword>
<dbReference type="Pfam" id="PF00856">
    <property type="entry name" value="SET"/>
    <property type="match status" value="1"/>
</dbReference>
<name>A0A2S5BD47_9BASI</name>
<dbReference type="InterPro" id="IPR002893">
    <property type="entry name" value="Znf_MYND"/>
</dbReference>
<dbReference type="Gene3D" id="2.170.270.10">
    <property type="entry name" value="SET domain"/>
    <property type="match status" value="1"/>
</dbReference>
<dbReference type="Pfam" id="PF01753">
    <property type="entry name" value="zf-MYND"/>
    <property type="match status" value="1"/>
</dbReference>
<dbReference type="PANTHER" id="PTHR12197:SF251">
    <property type="entry name" value="EG:BACR7C10.4 PROTEIN"/>
    <property type="match status" value="1"/>
</dbReference>
<keyword evidence="1" id="KW-0479">Metal-binding</keyword>
<reference evidence="8 9" key="1">
    <citation type="journal article" date="2018" name="Front. Microbiol.">
        <title>Prospects for Fungal Bioremediation of Acidic Radioactive Waste Sites: Characterization and Genome Sequence of Rhodotorula taiwanensis MD1149.</title>
        <authorList>
            <person name="Tkavc R."/>
            <person name="Matrosova V.Y."/>
            <person name="Grichenko O.E."/>
            <person name="Gostincar C."/>
            <person name="Volpe R.P."/>
            <person name="Klimenkova P."/>
            <person name="Gaidamakova E.K."/>
            <person name="Zhou C.E."/>
            <person name="Stewart B.J."/>
            <person name="Lyman M.G."/>
            <person name="Malfatti S.A."/>
            <person name="Rubinfeld B."/>
            <person name="Courtot M."/>
            <person name="Singh J."/>
            <person name="Dalgard C.L."/>
            <person name="Hamilton T."/>
            <person name="Frey K.G."/>
            <person name="Gunde-Cimerman N."/>
            <person name="Dugan L."/>
            <person name="Daly M.J."/>
        </authorList>
    </citation>
    <scope>NUCLEOTIDE SEQUENCE [LARGE SCALE GENOMIC DNA]</scope>
    <source>
        <strain evidence="8 9">MD1149</strain>
    </source>
</reference>
<feature type="compositionally biased region" description="Polar residues" evidence="5">
    <location>
        <begin position="17"/>
        <end position="35"/>
    </location>
</feature>
<dbReference type="SUPFAM" id="SSF82199">
    <property type="entry name" value="SET domain"/>
    <property type="match status" value="1"/>
</dbReference>
<protein>
    <recommendedName>
        <fullName evidence="10">SET domain-containing protein</fullName>
    </recommendedName>
</protein>
<dbReference type="Gene3D" id="1.10.220.160">
    <property type="match status" value="1"/>
</dbReference>
<dbReference type="Gene3D" id="6.10.140.2220">
    <property type="match status" value="1"/>
</dbReference>
<evidence type="ECO:0008006" key="10">
    <source>
        <dbReference type="Google" id="ProtNLM"/>
    </source>
</evidence>
<sequence>MLSDWAELKSKRRAKETSAQRTAADPSTETASPTTVDDVVPLAESPSPDTPSLPLWEPADLPGTISIEQLAGRGRGLFARTPIKGGTTLLATKPLVSVLDSRNLPHRCSHCFRSVDELEVKVVQAKPKLLQCSLCHTLQYCSPSCQKVDWAVHKKECVAIRSAIKQSKAHGAVRLPDAPLRALGRLLWTAQANAEVWRQVETLESHRAQLTAEEQEKFFQLSVSLSAYVGQETLVPSCPNAASVIDLCSRFVSNSFALTCPTDLSNIGVSISPLTAMINHSCAPNAVVVYPSFPDSTSSDRRYMAVVALRDLVAGEEILTSYVDLSSTKAARQKELEERYKFRCACEGCVGRPGDEIDPREALACPATGRTGCRGLIQIPGPEAVPHDVRCPECGSAAPYRDVHPAIDAAKKAYVDADKTQYSDPRLSLLHLGNLISGLTTSLAPSPPIAPSASPLYPALQLLLTLQLHAHQFDEALPTATLALEGARRLFPAGHPVLALLMTTHARLVTTPPASDPARPEPEMQYWMATDRRVQDIKILVAALREVEKAFGDGSKGEARKAVFKGGEMAALLRVLIRDQEEGIEMGRRMKASMAAQQ</sequence>
<evidence type="ECO:0000313" key="8">
    <source>
        <dbReference type="EMBL" id="POY74692.1"/>
    </source>
</evidence>
<evidence type="ECO:0000256" key="4">
    <source>
        <dbReference type="PROSITE-ProRule" id="PRU00134"/>
    </source>
</evidence>
<evidence type="ECO:0000313" key="9">
    <source>
        <dbReference type="Proteomes" id="UP000237144"/>
    </source>
</evidence>
<dbReference type="GO" id="GO:0005634">
    <property type="term" value="C:nucleus"/>
    <property type="evidence" value="ECO:0007669"/>
    <property type="project" value="TreeGrafter"/>
</dbReference>
<accession>A0A2S5BD47</accession>
<evidence type="ECO:0000256" key="3">
    <source>
        <dbReference type="ARBA" id="ARBA00022833"/>
    </source>
</evidence>
<dbReference type="OrthoDB" id="265717at2759"/>
<dbReference type="EMBL" id="PJQD01000022">
    <property type="protein sequence ID" value="POY74692.1"/>
    <property type="molecule type" value="Genomic_DNA"/>
</dbReference>
<proteinExistence type="predicted"/>
<evidence type="ECO:0000256" key="5">
    <source>
        <dbReference type="SAM" id="MobiDB-lite"/>
    </source>
</evidence>
<comment type="caution">
    <text evidence="8">The sequence shown here is derived from an EMBL/GenBank/DDBJ whole genome shotgun (WGS) entry which is preliminary data.</text>
</comment>
<dbReference type="InterPro" id="IPR050869">
    <property type="entry name" value="H3K4_H4K5_MeTrfase"/>
</dbReference>
<dbReference type="PROSITE" id="PS50280">
    <property type="entry name" value="SET"/>
    <property type="match status" value="1"/>
</dbReference>
<dbReference type="PROSITE" id="PS50865">
    <property type="entry name" value="ZF_MYND_2"/>
    <property type="match status" value="1"/>
</dbReference>
<dbReference type="GO" id="GO:0008270">
    <property type="term" value="F:zinc ion binding"/>
    <property type="evidence" value="ECO:0007669"/>
    <property type="project" value="UniProtKB-KW"/>
</dbReference>
<dbReference type="AlphaFoldDB" id="A0A2S5BD47"/>
<keyword evidence="3" id="KW-0862">Zinc</keyword>
<dbReference type="InterPro" id="IPR001214">
    <property type="entry name" value="SET_dom"/>
</dbReference>
<organism evidence="8 9">
    <name type="scientific">Rhodotorula taiwanensis</name>
    <dbReference type="NCBI Taxonomy" id="741276"/>
    <lineage>
        <taxon>Eukaryota</taxon>
        <taxon>Fungi</taxon>
        <taxon>Dikarya</taxon>
        <taxon>Basidiomycota</taxon>
        <taxon>Pucciniomycotina</taxon>
        <taxon>Microbotryomycetes</taxon>
        <taxon>Sporidiobolales</taxon>
        <taxon>Sporidiobolaceae</taxon>
        <taxon>Rhodotorula</taxon>
    </lineage>
</organism>
<dbReference type="InterPro" id="IPR046341">
    <property type="entry name" value="SET_dom_sf"/>
</dbReference>
<evidence type="ECO:0000256" key="2">
    <source>
        <dbReference type="ARBA" id="ARBA00022771"/>
    </source>
</evidence>
<evidence type="ECO:0000259" key="7">
    <source>
        <dbReference type="PROSITE" id="PS50865"/>
    </source>
</evidence>
<dbReference type="SUPFAM" id="SSF144232">
    <property type="entry name" value="HIT/MYND zinc finger-like"/>
    <property type="match status" value="1"/>
</dbReference>
<evidence type="ECO:0000256" key="1">
    <source>
        <dbReference type="ARBA" id="ARBA00022723"/>
    </source>
</evidence>